<dbReference type="PROSITE" id="PS50212">
    <property type="entry name" value="RASGEF_NTER"/>
    <property type="match status" value="1"/>
</dbReference>
<dbReference type="OrthoDB" id="10254377at2759"/>
<keyword evidence="6" id="KW-1185">Reference proteome</keyword>
<dbReference type="EMBL" id="CAJDYZ010013633">
    <property type="protein sequence ID" value="CAD1481222.1"/>
    <property type="molecule type" value="Genomic_DNA"/>
</dbReference>
<dbReference type="Gene3D" id="1.20.870.10">
    <property type="entry name" value="Son of sevenless (SoS) protein Chain: S domain 1"/>
    <property type="match status" value="1"/>
</dbReference>
<evidence type="ECO:0000256" key="2">
    <source>
        <dbReference type="SAM" id="Coils"/>
    </source>
</evidence>
<dbReference type="InterPro" id="IPR000651">
    <property type="entry name" value="Ras-like_Gua-exchang_fac_N"/>
</dbReference>
<protein>
    <recommendedName>
        <fullName evidence="7">DH domain-containing protein</fullName>
    </recommendedName>
</protein>
<comment type="caution">
    <text evidence="5">The sequence shown here is derived from an EMBL/GenBank/DDBJ whole genome shotgun (WGS) entry which is preliminary data.</text>
</comment>
<evidence type="ECO:0008006" key="7">
    <source>
        <dbReference type="Google" id="ProtNLM"/>
    </source>
</evidence>
<keyword evidence="1" id="KW-0344">Guanine-nucleotide releasing factor</keyword>
<evidence type="ECO:0000259" key="3">
    <source>
        <dbReference type="PROSITE" id="PS50010"/>
    </source>
</evidence>
<evidence type="ECO:0000256" key="1">
    <source>
        <dbReference type="PROSITE-ProRule" id="PRU00135"/>
    </source>
</evidence>
<gene>
    <name evidence="5" type="ORF">MHI_LOCUS997247</name>
</gene>
<dbReference type="GO" id="GO:0005085">
    <property type="term" value="F:guanyl-nucleotide exchange factor activity"/>
    <property type="evidence" value="ECO:0007669"/>
    <property type="project" value="UniProtKB-KW"/>
</dbReference>
<evidence type="ECO:0000259" key="4">
    <source>
        <dbReference type="PROSITE" id="PS50212"/>
    </source>
</evidence>
<feature type="domain" description="DH" evidence="3">
    <location>
        <begin position="1"/>
        <end position="109"/>
    </location>
</feature>
<dbReference type="Gene3D" id="1.20.900.10">
    <property type="entry name" value="Dbl homology (DH) domain"/>
    <property type="match status" value="1"/>
</dbReference>
<feature type="non-terminal residue" evidence="5">
    <location>
        <position position="1"/>
    </location>
</feature>
<organism evidence="5 6">
    <name type="scientific">Heterotrigona itama</name>
    <dbReference type="NCBI Taxonomy" id="395501"/>
    <lineage>
        <taxon>Eukaryota</taxon>
        <taxon>Metazoa</taxon>
        <taxon>Ecdysozoa</taxon>
        <taxon>Arthropoda</taxon>
        <taxon>Hexapoda</taxon>
        <taxon>Insecta</taxon>
        <taxon>Pterygota</taxon>
        <taxon>Neoptera</taxon>
        <taxon>Endopterygota</taxon>
        <taxon>Hymenoptera</taxon>
        <taxon>Apocrita</taxon>
        <taxon>Aculeata</taxon>
        <taxon>Apoidea</taxon>
        <taxon>Anthophila</taxon>
        <taxon>Apidae</taxon>
        <taxon>Heterotrigona</taxon>
    </lineage>
</organism>
<dbReference type="Pfam" id="PF00618">
    <property type="entry name" value="RasGEF_N"/>
    <property type="match status" value="1"/>
</dbReference>
<dbReference type="InterPro" id="IPR023578">
    <property type="entry name" value="Ras_GEF_dom_sf"/>
</dbReference>
<reference evidence="5" key="1">
    <citation type="submission" date="2020-07" db="EMBL/GenBank/DDBJ databases">
        <authorList>
            <person name="Nazaruddin N."/>
        </authorList>
    </citation>
    <scope>NUCLEOTIDE SEQUENCE</scope>
</reference>
<dbReference type="InterPro" id="IPR035899">
    <property type="entry name" value="DBL_dom_sf"/>
</dbReference>
<evidence type="ECO:0000313" key="6">
    <source>
        <dbReference type="Proteomes" id="UP000752696"/>
    </source>
</evidence>
<dbReference type="PROSITE" id="PS50010">
    <property type="entry name" value="DH_2"/>
    <property type="match status" value="1"/>
</dbReference>
<dbReference type="InterPro" id="IPR000219">
    <property type="entry name" value="DH_dom"/>
</dbReference>
<name>A0A6V7HP09_9HYME</name>
<evidence type="ECO:0000313" key="5">
    <source>
        <dbReference type="EMBL" id="CAD1481222.1"/>
    </source>
</evidence>
<keyword evidence="2" id="KW-0175">Coiled coil</keyword>
<dbReference type="Pfam" id="PF00621">
    <property type="entry name" value="RhoGEF"/>
    <property type="match status" value="1"/>
</dbReference>
<sequence length="269" mass="31144">MILGDLFDVLLPMLPIYQEYDRNHHYSLQVLIECKQLSSVFPVELLNRLVYSEGHSAKTFLIYPMYQVSRYVITLHELLTHIPHDLVKRRSLENARQQLCRLLRQMHDEVDQTENLGKNFTVKRMIVEGYDISLDVNQAFVIQGFTWTSDINGCMDNVHSNDLLEGLWSDVSSVTMPEAIENDPKLFNDDVDIKFSKTLNSCKIPQVRLATTERLLQRLMDPRFFSIDYLNTFLTTHRLFIDNVTVIETLKKALYEAELADAETPAGSL</sequence>
<dbReference type="SUPFAM" id="SSF48065">
    <property type="entry name" value="DBL homology domain (DH-domain)"/>
    <property type="match status" value="1"/>
</dbReference>
<feature type="domain" description="N-terminal Ras-GEF" evidence="4">
    <location>
        <begin position="203"/>
        <end position="269"/>
    </location>
</feature>
<feature type="coiled-coil region" evidence="2">
    <location>
        <begin position="89"/>
        <end position="116"/>
    </location>
</feature>
<accession>A0A6V7HP09</accession>
<dbReference type="AlphaFoldDB" id="A0A6V7HP09"/>
<proteinExistence type="predicted"/>
<dbReference type="Proteomes" id="UP000752696">
    <property type="component" value="Unassembled WGS sequence"/>
</dbReference>
<dbReference type="SUPFAM" id="SSF48366">
    <property type="entry name" value="Ras GEF"/>
    <property type="match status" value="1"/>
</dbReference>